<gene>
    <name evidence="1" type="ORF">DEX24_07560</name>
</gene>
<dbReference type="RefSeq" id="WP_109305815.1">
    <property type="nucleotide sequence ID" value="NZ_BJUF01000044.1"/>
</dbReference>
<dbReference type="InterPro" id="IPR018743">
    <property type="entry name" value="DUF2292"/>
</dbReference>
<comment type="caution">
    <text evidence="1">The sequence shown here is derived from an EMBL/GenBank/DDBJ whole genome shotgun (WGS) entry which is preliminary data.</text>
</comment>
<evidence type="ECO:0000313" key="2">
    <source>
        <dbReference type="Proteomes" id="UP000245938"/>
    </source>
</evidence>
<keyword evidence="2" id="KW-1185">Reference proteome</keyword>
<name>A0A2U3ALP3_9BACL</name>
<evidence type="ECO:0000313" key="1">
    <source>
        <dbReference type="EMBL" id="PWI25455.1"/>
    </source>
</evidence>
<dbReference type="AlphaFoldDB" id="A0A2U3ALP3"/>
<dbReference type="Pfam" id="PF10055">
    <property type="entry name" value="DUF2292"/>
    <property type="match status" value="1"/>
</dbReference>
<sequence length="48" mass="5428">MGYVNKESAVVLKLIELMPTIKSGSIRIIVQDSRVVQIEKSEEILLKK</sequence>
<dbReference type="Proteomes" id="UP000245938">
    <property type="component" value="Unassembled WGS sequence"/>
</dbReference>
<reference evidence="1 2" key="1">
    <citation type="submission" date="2018-05" db="EMBL/GenBank/DDBJ databases">
        <title>Kurthia sibirica genome sequence.</title>
        <authorList>
            <person name="Maclea K.S."/>
            <person name="Goen A.E."/>
        </authorList>
    </citation>
    <scope>NUCLEOTIDE SEQUENCE [LARGE SCALE GENOMIC DNA]</scope>
    <source>
        <strain evidence="1 2">ATCC 49154</strain>
    </source>
</reference>
<dbReference type="EMBL" id="QFVR01000008">
    <property type="protein sequence ID" value="PWI25455.1"/>
    <property type="molecule type" value="Genomic_DNA"/>
</dbReference>
<dbReference type="OrthoDB" id="1684946at2"/>
<accession>A0A2U3ALP3</accession>
<organism evidence="1 2">
    <name type="scientific">Kurthia sibirica</name>
    <dbReference type="NCBI Taxonomy" id="202750"/>
    <lineage>
        <taxon>Bacteria</taxon>
        <taxon>Bacillati</taxon>
        <taxon>Bacillota</taxon>
        <taxon>Bacilli</taxon>
        <taxon>Bacillales</taxon>
        <taxon>Caryophanaceae</taxon>
        <taxon>Kurthia</taxon>
    </lineage>
</organism>
<proteinExistence type="predicted"/>
<protein>
    <submittedName>
        <fullName evidence="1">DUF2292 domain-containing protein</fullName>
    </submittedName>
</protein>